<dbReference type="Proteomes" id="UP000263517">
    <property type="component" value="Unassembled WGS sequence"/>
</dbReference>
<dbReference type="KEGG" id="aaus:EP12_11195"/>
<dbReference type="EMBL" id="DONK01000153">
    <property type="protein sequence ID" value="HBU51659.1"/>
    <property type="molecule type" value="Genomic_DNA"/>
</dbReference>
<protein>
    <submittedName>
        <fullName evidence="2">Uncharacterized protein</fullName>
    </submittedName>
</protein>
<proteinExistence type="predicted"/>
<dbReference type="AlphaFoldDB" id="A0A353JL61"/>
<dbReference type="STRING" id="589873.EP12_11195"/>
<gene>
    <name evidence="1" type="ORF">DCW74_21045</name>
    <name evidence="2" type="ORF">DEB45_10400</name>
</gene>
<dbReference type="Proteomes" id="UP000264779">
    <property type="component" value="Unassembled WGS sequence"/>
</dbReference>
<sequence length="59" mass="6440">MVCGVNSLTLQTEIAKSTKNITTRASKIDTQRGFGLMAFNQPRCVLLCSYRGNAFIAAQ</sequence>
<dbReference type="EMBL" id="DNAN01000736">
    <property type="protein sequence ID" value="HAW78211.1"/>
    <property type="molecule type" value="Genomic_DNA"/>
</dbReference>
<evidence type="ECO:0000313" key="2">
    <source>
        <dbReference type="EMBL" id="HBU51659.1"/>
    </source>
</evidence>
<organism evidence="2 4">
    <name type="scientific">Alteromonas australica</name>
    <dbReference type="NCBI Taxonomy" id="589873"/>
    <lineage>
        <taxon>Bacteria</taxon>
        <taxon>Pseudomonadati</taxon>
        <taxon>Pseudomonadota</taxon>
        <taxon>Gammaproteobacteria</taxon>
        <taxon>Alteromonadales</taxon>
        <taxon>Alteromonadaceae</taxon>
        <taxon>Alteromonas/Salinimonas group</taxon>
        <taxon>Alteromonas</taxon>
    </lineage>
</organism>
<evidence type="ECO:0000313" key="1">
    <source>
        <dbReference type="EMBL" id="HAW78211.1"/>
    </source>
</evidence>
<accession>A0A353JL61</accession>
<evidence type="ECO:0000313" key="4">
    <source>
        <dbReference type="Proteomes" id="UP000264779"/>
    </source>
</evidence>
<reference evidence="3 4" key="1">
    <citation type="journal article" date="2018" name="Nat. Biotechnol.">
        <title>A standardized bacterial taxonomy based on genome phylogeny substantially revises the tree of life.</title>
        <authorList>
            <person name="Parks D.H."/>
            <person name="Chuvochina M."/>
            <person name="Waite D.W."/>
            <person name="Rinke C."/>
            <person name="Skarshewski A."/>
            <person name="Chaumeil P.A."/>
            <person name="Hugenholtz P."/>
        </authorList>
    </citation>
    <scope>NUCLEOTIDE SEQUENCE [LARGE SCALE GENOMIC DNA]</scope>
    <source>
        <strain evidence="2">UBA11621</strain>
        <strain evidence="1">UBA11978</strain>
    </source>
</reference>
<name>A0A353JL61_9ALTE</name>
<evidence type="ECO:0000313" key="3">
    <source>
        <dbReference type="Proteomes" id="UP000263517"/>
    </source>
</evidence>
<comment type="caution">
    <text evidence="2">The sequence shown here is derived from an EMBL/GenBank/DDBJ whole genome shotgun (WGS) entry which is preliminary data.</text>
</comment>